<proteinExistence type="predicted"/>
<dbReference type="InterPro" id="IPR038071">
    <property type="entry name" value="UROD/MetE-like_sf"/>
</dbReference>
<evidence type="ECO:0008006" key="3">
    <source>
        <dbReference type="Google" id="ProtNLM"/>
    </source>
</evidence>
<sequence length="357" mass="41430">MIYKDDWERAKRRIEAWWSREVIDRIAIQVTAPRENVQVRSAWNGWNLVHNLTYPERAIEEFEKYCRETYFGGEAFPNLWINLGPGIIAAYLGCSPRVGKDTVWFEVTESKSWKEILRLKLDPGNKWWKITRDLTIQAADYARGKFFVGITDLNAVLNILASLRGTEKLLMDLIDYPSEVKDACSHITKIWFSCYDELLNITQRDIEGCFTWMGIWFPGRGSDVQCDFSAMISSNMFEEFVLPHLQEQCRQLDYTIYHWDGPGQIPHLELLLDIPELDGIQWVPGAGNPGVGSSRWFPLYKRIQDKGKLLVLQDMAKENIEPVMDELSPRGLLISTTCDSEEEARELLRKVEQWTKV</sequence>
<name>A0A523S3H8_UNCAE</name>
<evidence type="ECO:0000313" key="2">
    <source>
        <dbReference type="Proteomes" id="UP000316360"/>
    </source>
</evidence>
<accession>A0A523S3H8</accession>
<comment type="caution">
    <text evidence="1">The sequence shown here is derived from an EMBL/GenBank/DDBJ whole genome shotgun (WGS) entry which is preliminary data.</text>
</comment>
<dbReference type="EMBL" id="SOKJ01000090">
    <property type="protein sequence ID" value="TET12399.1"/>
    <property type="molecule type" value="Genomic_DNA"/>
</dbReference>
<protein>
    <recommendedName>
        <fullName evidence="3">Trimethylamine corrinoid protein 2</fullName>
    </recommendedName>
</protein>
<reference evidence="1 2" key="1">
    <citation type="submission" date="2019-03" db="EMBL/GenBank/DDBJ databases">
        <title>Metabolic potential of uncultured bacteria and archaea associated with petroleum seepage in deep-sea sediments.</title>
        <authorList>
            <person name="Dong X."/>
            <person name="Hubert C."/>
        </authorList>
    </citation>
    <scope>NUCLEOTIDE SEQUENCE [LARGE SCALE GENOMIC DNA]</scope>
    <source>
        <strain evidence="1">E44_bin7</strain>
    </source>
</reference>
<dbReference type="Proteomes" id="UP000316360">
    <property type="component" value="Unassembled WGS sequence"/>
</dbReference>
<gene>
    <name evidence="1" type="ORF">E3J84_01705</name>
</gene>
<organism evidence="1 2">
    <name type="scientific">Aerophobetes bacterium</name>
    <dbReference type="NCBI Taxonomy" id="2030807"/>
    <lineage>
        <taxon>Bacteria</taxon>
        <taxon>Candidatus Aerophobota</taxon>
    </lineage>
</organism>
<evidence type="ECO:0000313" key="1">
    <source>
        <dbReference type="EMBL" id="TET12399.1"/>
    </source>
</evidence>
<dbReference type="AlphaFoldDB" id="A0A523S3H8"/>
<dbReference type="Gene3D" id="3.20.20.210">
    <property type="match status" value="1"/>
</dbReference>